<dbReference type="PANTHER" id="PTHR11474">
    <property type="entry name" value="TYROSINASE FAMILY MEMBER"/>
    <property type="match status" value="1"/>
</dbReference>
<dbReference type="InterPro" id="IPR008922">
    <property type="entry name" value="Di-copper_centre_dom_sf"/>
</dbReference>
<keyword evidence="3" id="KW-0732">Signal</keyword>
<protein>
    <recommendedName>
        <fullName evidence="4">Tyrosinase copper-binding domain-containing protein</fullName>
    </recommendedName>
</protein>
<evidence type="ECO:0000256" key="3">
    <source>
        <dbReference type="SAM" id="SignalP"/>
    </source>
</evidence>
<feature type="chain" id="PRO_5026825333" description="Tyrosinase copper-binding domain-containing protein" evidence="3">
    <location>
        <begin position="23"/>
        <end position="477"/>
    </location>
</feature>
<sequence length="477" mass="54375">MCKAVLSAVAILLTLYVTAVSGNYLPKTLLECFDHKVENSHEGVALARDLQKHCLDMFLHPTIKRNMTTDEVNYLQSIFRKIISESNHGSRVKRRTKLLEVFPKRIRREVRDPMSNWPKYSAAVRRLKFDMSGGTGTSRYDTIADLHRIAVDEAHGGPNFCPWHRLYLLIFETACGIAIPFWDSSIDFEMADPTESKIWTEDYFGNGFGEVESGPFSGFDTPIGPLIRNIGSDGSLFQKTGILRLLSKRRFAEINVGTSPDGDSLEDQHGQVHIWCDGQMNNLERSPFDPVFWSHHCFVDYIWELFRTRQKSLGINPATDFIPTNKTGQSPNDEARGITGYLNVDGYSNRIAKLVEYKLTPSCPKCSNSDAMHCDRAKKMCIADDRTVNSYVGHQEDAVKIANKYGLSNGNHGSAFTLMYRDARVRVDSVTLVYRIVRKTSKKLYYGLPQQTKKSYYRVPYTYKGTFQKRLSVTKWY</sequence>
<dbReference type="SUPFAM" id="SSF48056">
    <property type="entry name" value="Di-copper centre-containing domain"/>
    <property type="match status" value="1"/>
</dbReference>
<dbReference type="GO" id="GO:0016491">
    <property type="term" value="F:oxidoreductase activity"/>
    <property type="evidence" value="ECO:0007669"/>
    <property type="project" value="InterPro"/>
</dbReference>
<feature type="signal peptide" evidence="3">
    <location>
        <begin position="1"/>
        <end position="22"/>
    </location>
</feature>
<dbReference type="OrthoDB" id="6132182at2759"/>
<gene>
    <name evidence="5" type="ORF">MCOR_25336</name>
</gene>
<evidence type="ECO:0000313" key="5">
    <source>
        <dbReference type="EMBL" id="CAC5390222.1"/>
    </source>
</evidence>
<evidence type="ECO:0000259" key="4">
    <source>
        <dbReference type="PROSITE" id="PS00498"/>
    </source>
</evidence>
<dbReference type="InterPro" id="IPR002227">
    <property type="entry name" value="Tyrosinase_Cu-bd"/>
</dbReference>
<dbReference type="EMBL" id="CACVKT020004486">
    <property type="protein sequence ID" value="CAC5390222.1"/>
    <property type="molecule type" value="Genomic_DNA"/>
</dbReference>
<dbReference type="GO" id="GO:0046872">
    <property type="term" value="F:metal ion binding"/>
    <property type="evidence" value="ECO:0007669"/>
    <property type="project" value="UniProtKB-KW"/>
</dbReference>
<keyword evidence="1" id="KW-0479">Metal-binding</keyword>
<dbReference type="PROSITE" id="PS00498">
    <property type="entry name" value="TYROSINASE_2"/>
    <property type="match status" value="1"/>
</dbReference>
<evidence type="ECO:0000313" key="6">
    <source>
        <dbReference type="Proteomes" id="UP000507470"/>
    </source>
</evidence>
<keyword evidence="2" id="KW-0186">Copper</keyword>
<dbReference type="PRINTS" id="PR00092">
    <property type="entry name" value="TYROSINASE"/>
</dbReference>
<reference evidence="5 6" key="1">
    <citation type="submission" date="2020-06" db="EMBL/GenBank/DDBJ databases">
        <authorList>
            <person name="Li R."/>
            <person name="Bekaert M."/>
        </authorList>
    </citation>
    <scope>NUCLEOTIDE SEQUENCE [LARGE SCALE GENOMIC DNA]</scope>
    <source>
        <strain evidence="6">wild</strain>
    </source>
</reference>
<accession>A0A6J8C361</accession>
<feature type="domain" description="Tyrosinase copper-binding" evidence="4">
    <location>
        <begin position="289"/>
        <end position="300"/>
    </location>
</feature>
<name>A0A6J8C361_MYTCO</name>
<organism evidence="5 6">
    <name type="scientific">Mytilus coruscus</name>
    <name type="common">Sea mussel</name>
    <dbReference type="NCBI Taxonomy" id="42192"/>
    <lineage>
        <taxon>Eukaryota</taxon>
        <taxon>Metazoa</taxon>
        <taxon>Spiralia</taxon>
        <taxon>Lophotrochozoa</taxon>
        <taxon>Mollusca</taxon>
        <taxon>Bivalvia</taxon>
        <taxon>Autobranchia</taxon>
        <taxon>Pteriomorphia</taxon>
        <taxon>Mytilida</taxon>
        <taxon>Mytiloidea</taxon>
        <taxon>Mytilidae</taxon>
        <taxon>Mytilinae</taxon>
        <taxon>Mytilus</taxon>
    </lineage>
</organism>
<dbReference type="Proteomes" id="UP000507470">
    <property type="component" value="Unassembled WGS sequence"/>
</dbReference>
<evidence type="ECO:0000256" key="2">
    <source>
        <dbReference type="ARBA" id="ARBA00023008"/>
    </source>
</evidence>
<dbReference type="AlphaFoldDB" id="A0A6J8C361"/>
<dbReference type="Gene3D" id="1.10.1280.10">
    <property type="entry name" value="Di-copper center containing domain from catechol oxidase"/>
    <property type="match status" value="1"/>
</dbReference>
<dbReference type="PANTHER" id="PTHR11474:SF126">
    <property type="entry name" value="TYROSINASE-LIKE PROTEIN TYR-1-RELATED"/>
    <property type="match status" value="1"/>
</dbReference>
<dbReference type="Pfam" id="PF00264">
    <property type="entry name" value="Tyrosinase"/>
    <property type="match status" value="1"/>
</dbReference>
<evidence type="ECO:0000256" key="1">
    <source>
        <dbReference type="ARBA" id="ARBA00022723"/>
    </source>
</evidence>
<dbReference type="InterPro" id="IPR050316">
    <property type="entry name" value="Tyrosinase/Hemocyanin"/>
</dbReference>
<keyword evidence="6" id="KW-1185">Reference proteome</keyword>
<proteinExistence type="predicted"/>